<dbReference type="GeneID" id="93102884"/>
<sequence length="345" mass="41764">MCKVKGIAEKDPFWGYVVWINGNIVGALYPLLNKYFRLEKEIFFPTFFYYETQKLNPSANETIYTAKSFAEYWQYYIEENNIFPLVFHNPTIPENYNTILQANHEYFECNQTLLWIYWLLAYFITRNPAQETIERSMKDEKLEEFLLNVNPDMNNLLRFIQENQQWLTYKNKNSQPIQIKTTYGDIHLSNKNNWFWQHLKEYIQEYCEPELVDDNSPRRGAPQDKVTNTIIIQLYRFFKDRSTAKDDNKISKGVCLLIIMFLHIIHKIHCHTEKEIEELRQLKKRSEGEEKEYYSNYLDMTKMQSEWIKLVRERIRDNMTVTDDSLVDWNFNILVNLSSKETKYW</sequence>
<name>A0A7W6HY75_9BACT</name>
<reference evidence="2 3" key="1">
    <citation type="submission" date="2020-08" db="EMBL/GenBank/DDBJ databases">
        <title>Genomic Encyclopedia of Type Strains, Phase IV (KMG-IV): sequencing the most valuable type-strain genomes for metagenomic binning, comparative biology and taxonomic classification.</title>
        <authorList>
            <person name="Goeker M."/>
        </authorList>
    </citation>
    <scope>NUCLEOTIDE SEQUENCE [LARGE SCALE GENOMIC DNA]</scope>
    <source>
        <strain evidence="2 3">DSM 105721</strain>
    </source>
</reference>
<keyword evidence="3" id="KW-1185">Reference proteome</keyword>
<feature type="transmembrane region" description="Helical" evidence="1">
    <location>
        <begin position="13"/>
        <end position="32"/>
    </location>
</feature>
<accession>A0A7W6HY75</accession>
<dbReference type="EMBL" id="JACIES010000006">
    <property type="protein sequence ID" value="MBB4026628.1"/>
    <property type="molecule type" value="Genomic_DNA"/>
</dbReference>
<dbReference type="AlphaFoldDB" id="A0A7W6HY75"/>
<comment type="caution">
    <text evidence="2">The sequence shown here is derived from an EMBL/GenBank/DDBJ whole genome shotgun (WGS) entry which is preliminary data.</text>
</comment>
<gene>
    <name evidence="2" type="ORF">GGR14_002429</name>
</gene>
<evidence type="ECO:0000256" key="1">
    <source>
        <dbReference type="SAM" id="Phobius"/>
    </source>
</evidence>
<dbReference type="RefSeq" id="WP_124318071.1">
    <property type="nucleotide sequence ID" value="NZ_AP028155.1"/>
</dbReference>
<evidence type="ECO:0000313" key="3">
    <source>
        <dbReference type="Proteomes" id="UP000546007"/>
    </source>
</evidence>
<organism evidence="2 3">
    <name type="scientific">Butyricimonas faecihominis</name>
    <dbReference type="NCBI Taxonomy" id="1472416"/>
    <lineage>
        <taxon>Bacteria</taxon>
        <taxon>Pseudomonadati</taxon>
        <taxon>Bacteroidota</taxon>
        <taxon>Bacteroidia</taxon>
        <taxon>Bacteroidales</taxon>
        <taxon>Odoribacteraceae</taxon>
        <taxon>Butyricimonas</taxon>
    </lineage>
</organism>
<keyword evidence="1" id="KW-1133">Transmembrane helix</keyword>
<evidence type="ECO:0000313" key="2">
    <source>
        <dbReference type="EMBL" id="MBB4026628.1"/>
    </source>
</evidence>
<proteinExistence type="predicted"/>
<keyword evidence="1" id="KW-0472">Membrane</keyword>
<protein>
    <submittedName>
        <fullName evidence="2">Uncharacterized protein</fullName>
    </submittedName>
</protein>
<keyword evidence="1" id="KW-0812">Transmembrane</keyword>
<dbReference type="Proteomes" id="UP000546007">
    <property type="component" value="Unassembled WGS sequence"/>
</dbReference>